<dbReference type="Pfam" id="PF20126">
    <property type="entry name" value="TumE"/>
    <property type="match status" value="1"/>
</dbReference>
<comment type="caution">
    <text evidence="1">The sequence shown here is derived from an EMBL/GenBank/DDBJ whole genome shotgun (WGS) entry which is preliminary data.</text>
</comment>
<dbReference type="Proteomes" id="UP000277457">
    <property type="component" value="Unassembled WGS sequence"/>
</dbReference>
<evidence type="ECO:0000313" key="2">
    <source>
        <dbReference type="Proteomes" id="UP000277457"/>
    </source>
</evidence>
<dbReference type="AlphaFoldDB" id="A0A662D0K0"/>
<protein>
    <submittedName>
        <fullName evidence="1">Uncharacterized protein</fullName>
    </submittedName>
</protein>
<proteinExistence type="predicted"/>
<accession>A0A662D0K0</accession>
<evidence type="ECO:0000313" key="1">
    <source>
        <dbReference type="EMBL" id="RLE07950.1"/>
    </source>
</evidence>
<dbReference type="EMBL" id="QMPY01000056">
    <property type="protein sequence ID" value="RLE07950.1"/>
    <property type="molecule type" value="Genomic_DNA"/>
</dbReference>
<sequence length="94" mass="11353">MPGKLRLHIIDGSYLDVWFSLKIEGRFAYHWERRMIDGSIYRYDNRPHEDLKGMRSFPEHFHHGSDEQIKESEFSKVPKKALREFLQIVRAKLH</sequence>
<organism evidence="1 2">
    <name type="scientific">Aerophobetes bacterium</name>
    <dbReference type="NCBI Taxonomy" id="2030807"/>
    <lineage>
        <taxon>Bacteria</taxon>
        <taxon>Candidatus Aerophobota</taxon>
    </lineage>
</organism>
<gene>
    <name evidence="1" type="ORF">DRZ78_02075</name>
</gene>
<name>A0A662D0K0_UNCAE</name>
<reference evidence="1 2" key="1">
    <citation type="submission" date="2018-06" db="EMBL/GenBank/DDBJ databases">
        <title>Extensive metabolic versatility and redundancy in microbially diverse, dynamic hydrothermal sediments.</title>
        <authorList>
            <person name="Dombrowski N."/>
            <person name="Teske A."/>
            <person name="Baker B.J."/>
        </authorList>
    </citation>
    <scope>NUCLEOTIDE SEQUENCE [LARGE SCALE GENOMIC DNA]</scope>
    <source>
        <strain evidence="1">B7_G13</strain>
    </source>
</reference>
<dbReference type="InterPro" id="IPR045397">
    <property type="entry name" value="TumE-like"/>
</dbReference>